<name>A0A0W8F901_9ZZZZ</name>
<keyword evidence="2" id="KW-0269">Exonuclease</keyword>
<evidence type="ECO:0000259" key="1">
    <source>
        <dbReference type="SMART" id="SM00933"/>
    </source>
</evidence>
<reference evidence="2" key="1">
    <citation type="journal article" date="2015" name="Proc. Natl. Acad. Sci. U.S.A.">
        <title>Networks of energetic and metabolic interactions define dynamics in microbial communities.</title>
        <authorList>
            <person name="Embree M."/>
            <person name="Liu J.K."/>
            <person name="Al-Bassam M.M."/>
            <person name="Zengler K."/>
        </authorList>
    </citation>
    <scope>NUCLEOTIDE SEQUENCE</scope>
</reference>
<accession>A0A0W8F901</accession>
<dbReference type="EMBL" id="LNQE01001447">
    <property type="protein sequence ID" value="KUG17360.1"/>
    <property type="molecule type" value="Genomic_DNA"/>
</dbReference>
<sequence length="338" mass="38160">MLSDLRLSIVAELIKDHVALDGIDGYCQETGVQCFDFIPIEPADFQGRILAIDGSNVSVCGWSVASINLIRSGYVVYQGRDWKRTVITFNDIFFADPAISADQFEPHLRRLGQNQIRLAEEDLDRLSTYFRELQEYVSIDDAINEANPGDIILYDGSFDVFEPLRAALSRVFERAEEKEVALLAVAKSSSLYWGEGISLPFMHHTNQAGSMILPNSPWYLNLKDKKVNRGPGKWGGESYIVRFTGWSDHAFRVDVPAYLAGKIEQTLAGISSYSTSAECPGYPHALFRAHRDIKIAENEGISLRMKLRDMLCREGLSPSQITMLMQDYHDILEMHQRI</sequence>
<protein>
    <submittedName>
        <fullName evidence="2">Single-stranded exonuclease associated with rad50/mre11 complex</fullName>
    </submittedName>
</protein>
<dbReference type="SMART" id="SM00933">
    <property type="entry name" value="NurA"/>
    <property type="match status" value="1"/>
</dbReference>
<dbReference type="InterPro" id="IPR018977">
    <property type="entry name" value="NurA_domain"/>
</dbReference>
<dbReference type="AlphaFoldDB" id="A0A0W8F901"/>
<proteinExistence type="predicted"/>
<organism evidence="2">
    <name type="scientific">hydrocarbon metagenome</name>
    <dbReference type="NCBI Taxonomy" id="938273"/>
    <lineage>
        <taxon>unclassified sequences</taxon>
        <taxon>metagenomes</taxon>
        <taxon>ecological metagenomes</taxon>
    </lineage>
</organism>
<keyword evidence="2" id="KW-0378">Hydrolase</keyword>
<dbReference type="GO" id="GO:0004527">
    <property type="term" value="F:exonuclease activity"/>
    <property type="evidence" value="ECO:0007669"/>
    <property type="project" value="UniProtKB-KW"/>
</dbReference>
<gene>
    <name evidence="2" type="ORF">ASZ90_012960</name>
</gene>
<feature type="domain" description="NurA" evidence="1">
    <location>
        <begin position="47"/>
        <end position="295"/>
    </location>
</feature>
<comment type="caution">
    <text evidence="2">The sequence shown here is derived from an EMBL/GenBank/DDBJ whole genome shotgun (WGS) entry which is preliminary data.</text>
</comment>
<keyword evidence="2" id="KW-0540">Nuclease</keyword>
<evidence type="ECO:0000313" key="2">
    <source>
        <dbReference type="EMBL" id="KUG17360.1"/>
    </source>
</evidence>